<accession>A0A078H512</accession>
<dbReference type="AlphaFoldDB" id="A0A078H512"/>
<reference evidence="2 3" key="1">
    <citation type="journal article" date="2014" name="Science">
        <title>Plant genetics. Early allopolyploid evolution in the post-Neolithic Brassica napus oilseed genome.</title>
        <authorList>
            <person name="Chalhoub B."/>
            <person name="Denoeud F."/>
            <person name="Liu S."/>
            <person name="Parkin I.A."/>
            <person name="Tang H."/>
            <person name="Wang X."/>
            <person name="Chiquet J."/>
            <person name="Belcram H."/>
            <person name="Tong C."/>
            <person name="Samans B."/>
            <person name="Correa M."/>
            <person name="Da Silva C."/>
            <person name="Just J."/>
            <person name="Falentin C."/>
            <person name="Koh C.S."/>
            <person name="Le Clainche I."/>
            <person name="Bernard M."/>
            <person name="Bento P."/>
            <person name="Noel B."/>
            <person name="Labadie K."/>
            <person name="Alberti A."/>
            <person name="Charles M."/>
            <person name="Arnaud D."/>
            <person name="Guo H."/>
            <person name="Daviaud C."/>
            <person name="Alamery S."/>
            <person name="Jabbari K."/>
            <person name="Zhao M."/>
            <person name="Edger P.P."/>
            <person name="Chelaifa H."/>
            <person name="Tack D."/>
            <person name="Lassalle G."/>
            <person name="Mestiri I."/>
            <person name="Schnel N."/>
            <person name="Le Paslier M.C."/>
            <person name="Fan G."/>
            <person name="Renault V."/>
            <person name="Bayer P.E."/>
            <person name="Golicz A.A."/>
            <person name="Manoli S."/>
            <person name="Lee T.H."/>
            <person name="Thi V.H."/>
            <person name="Chalabi S."/>
            <person name="Hu Q."/>
            <person name="Fan C."/>
            <person name="Tollenaere R."/>
            <person name="Lu Y."/>
            <person name="Battail C."/>
            <person name="Shen J."/>
            <person name="Sidebottom C.H."/>
            <person name="Wang X."/>
            <person name="Canaguier A."/>
            <person name="Chauveau A."/>
            <person name="Berard A."/>
            <person name="Deniot G."/>
            <person name="Guan M."/>
            <person name="Liu Z."/>
            <person name="Sun F."/>
            <person name="Lim Y.P."/>
            <person name="Lyons E."/>
            <person name="Town C.D."/>
            <person name="Bancroft I."/>
            <person name="Wang X."/>
            <person name="Meng J."/>
            <person name="Ma J."/>
            <person name="Pires J.C."/>
            <person name="King G.J."/>
            <person name="Brunel D."/>
            <person name="Delourme R."/>
            <person name="Renard M."/>
            <person name="Aury J.M."/>
            <person name="Adams K.L."/>
            <person name="Batley J."/>
            <person name="Snowdon R.J."/>
            <person name="Tost J."/>
            <person name="Edwards D."/>
            <person name="Zhou Y."/>
            <person name="Hua W."/>
            <person name="Sharpe A.G."/>
            <person name="Paterson A.H."/>
            <person name="Guan C."/>
            <person name="Wincker P."/>
        </authorList>
    </citation>
    <scope>NUCLEOTIDE SEQUENCE [LARGE SCALE GENOMIC DNA]</scope>
    <source>
        <strain evidence="3">cv. Darmor-bzh</strain>
    </source>
</reference>
<organism evidence="2 3">
    <name type="scientific">Brassica napus</name>
    <name type="common">Rape</name>
    <dbReference type="NCBI Taxonomy" id="3708"/>
    <lineage>
        <taxon>Eukaryota</taxon>
        <taxon>Viridiplantae</taxon>
        <taxon>Streptophyta</taxon>
        <taxon>Embryophyta</taxon>
        <taxon>Tracheophyta</taxon>
        <taxon>Spermatophyta</taxon>
        <taxon>Magnoliopsida</taxon>
        <taxon>eudicotyledons</taxon>
        <taxon>Gunneridae</taxon>
        <taxon>Pentapetalae</taxon>
        <taxon>rosids</taxon>
        <taxon>malvids</taxon>
        <taxon>Brassicales</taxon>
        <taxon>Brassicaceae</taxon>
        <taxon>Brassiceae</taxon>
        <taxon>Brassica</taxon>
    </lineage>
</organism>
<gene>
    <name evidence="2" type="primary">BnaA09g16270D</name>
    <name evidence="1" type="ORF">DARMORV10_A09P20180.1</name>
    <name evidence="2" type="ORF">GSBRNA2T00053180001</name>
</gene>
<dbReference type="EMBL" id="HG994363">
    <property type="protein sequence ID" value="CAF2041232.1"/>
    <property type="molecule type" value="Genomic_DNA"/>
</dbReference>
<name>A0A078H512_BRANA</name>
<evidence type="ECO:0000313" key="2">
    <source>
        <dbReference type="EMBL" id="CDY32966.1"/>
    </source>
</evidence>
<reference evidence="1" key="3">
    <citation type="submission" date="2021-01" db="EMBL/GenBank/DDBJ databases">
        <authorList>
            <consortium name="Genoscope - CEA"/>
            <person name="William W."/>
        </authorList>
    </citation>
    <scope>NUCLEOTIDE SEQUENCE</scope>
</reference>
<protein>
    <submittedName>
        <fullName evidence="1">(rape) hypothetical protein</fullName>
    </submittedName>
    <submittedName>
        <fullName evidence="2">BnaA09g16270D protein</fullName>
    </submittedName>
</protein>
<dbReference type="PaxDb" id="3708-A0A078H512"/>
<sequence>MEKKINVFVLCMFFLLVGSSLMFRRVDCRALRSKQWRDVNGQDQSTEAAMKVKKSWSSKRPLTRSYGFRLASGPSGKGVGH</sequence>
<reference evidence="2" key="2">
    <citation type="submission" date="2014-06" db="EMBL/GenBank/DDBJ databases">
        <authorList>
            <person name="Genoscope - CEA"/>
        </authorList>
    </citation>
    <scope>NUCLEOTIDE SEQUENCE</scope>
</reference>
<dbReference type="Proteomes" id="UP001295469">
    <property type="component" value="Chromosome A09"/>
</dbReference>
<dbReference type="EMBL" id="LK032303">
    <property type="protein sequence ID" value="CDY32966.1"/>
    <property type="molecule type" value="Genomic_DNA"/>
</dbReference>
<dbReference type="STRING" id="3708.A0A078H512"/>
<dbReference type="Proteomes" id="UP000028999">
    <property type="component" value="Unassembled WGS sequence"/>
</dbReference>
<dbReference type="Gramene" id="CDY32966">
    <property type="protein sequence ID" value="CDY32966"/>
    <property type="gene ID" value="GSBRNA2T00053180001"/>
</dbReference>
<dbReference type="OMA" id="FERGHCR"/>
<evidence type="ECO:0000313" key="3">
    <source>
        <dbReference type="Proteomes" id="UP000028999"/>
    </source>
</evidence>
<keyword evidence="3" id="KW-1185">Reference proteome</keyword>
<proteinExistence type="predicted"/>
<evidence type="ECO:0000313" key="1">
    <source>
        <dbReference type="EMBL" id="CAF2041232.1"/>
    </source>
</evidence>